<dbReference type="GO" id="GO:0042781">
    <property type="term" value="F:3'-tRNA processing endoribonuclease activity"/>
    <property type="evidence" value="ECO:0007669"/>
    <property type="project" value="TreeGrafter"/>
</dbReference>
<dbReference type="OrthoDB" id="9803916at2"/>
<proteinExistence type="predicted"/>
<organism evidence="2 3">
    <name type="scientific">Marisediminitalea aggregata</name>
    <dbReference type="NCBI Taxonomy" id="634436"/>
    <lineage>
        <taxon>Bacteria</taxon>
        <taxon>Pseudomonadati</taxon>
        <taxon>Pseudomonadota</taxon>
        <taxon>Gammaproteobacteria</taxon>
        <taxon>Alteromonadales</taxon>
        <taxon>Alteromonadaceae</taxon>
        <taxon>Marisediminitalea</taxon>
    </lineage>
</organism>
<dbReference type="InterPro" id="IPR036866">
    <property type="entry name" value="RibonucZ/Hydroxyglut_hydro"/>
</dbReference>
<sequence length="242" mass="27108">MTRVFQMVGTGSSDSATMFNTSAAVVSESGAFLIDCGHTIKHALNDSGIGFDNISGIFISHVHGDHVFGLERVGYEYLFRLNRKVPLFIKREIYTELWDQTLKGSMGRIGEGEATLEDFFDVRYITDNQFEFDGVSYDVFAVDHTPGKPCFGICINRKILYTADTLAIPSIVTDYTYDYCFHDVSLHEGNPVHANLSSLLAYPPNVKQKLYLMSYGDDWQAFDNTVTTHFAGFAKQGMTIEL</sequence>
<dbReference type="RefSeq" id="WP_073323741.1">
    <property type="nucleotide sequence ID" value="NZ_FQWD01000004.1"/>
</dbReference>
<accession>A0A1M5MAG4</accession>
<gene>
    <name evidence="2" type="ORF">SAMN05216361_2962</name>
</gene>
<evidence type="ECO:0000313" key="3">
    <source>
        <dbReference type="Proteomes" id="UP000184520"/>
    </source>
</evidence>
<keyword evidence="3" id="KW-1185">Reference proteome</keyword>
<dbReference type="GO" id="GO:0046872">
    <property type="term" value="F:metal ion binding"/>
    <property type="evidence" value="ECO:0007669"/>
    <property type="project" value="UniProtKB-KW"/>
</dbReference>
<dbReference type="EMBL" id="FQWD01000004">
    <property type="protein sequence ID" value="SHG74297.1"/>
    <property type="molecule type" value="Genomic_DNA"/>
</dbReference>
<protein>
    <submittedName>
        <fullName evidence="2">Ribonuclease BN, tRNA processing enzyme</fullName>
    </submittedName>
</protein>
<reference evidence="3" key="1">
    <citation type="submission" date="2016-11" db="EMBL/GenBank/DDBJ databases">
        <authorList>
            <person name="Varghese N."/>
            <person name="Submissions S."/>
        </authorList>
    </citation>
    <scope>NUCLEOTIDE SEQUENCE [LARGE SCALE GENOMIC DNA]</scope>
    <source>
        <strain evidence="3">CGMCC 1.8995</strain>
    </source>
</reference>
<dbReference type="SMART" id="SM00849">
    <property type="entry name" value="Lactamase_B"/>
    <property type="match status" value="1"/>
</dbReference>
<dbReference type="Gene3D" id="3.60.15.10">
    <property type="entry name" value="Ribonuclease Z/Hydroxyacylglutathione hydrolase-like"/>
    <property type="match status" value="1"/>
</dbReference>
<name>A0A1M5MAG4_9ALTE</name>
<dbReference type="AlphaFoldDB" id="A0A1M5MAG4"/>
<dbReference type="PANTHER" id="PTHR46018">
    <property type="entry name" value="ZINC PHOSPHODIESTERASE ELAC PROTEIN 1"/>
    <property type="match status" value="1"/>
</dbReference>
<dbReference type="SUPFAM" id="SSF56281">
    <property type="entry name" value="Metallo-hydrolase/oxidoreductase"/>
    <property type="match status" value="1"/>
</dbReference>
<feature type="domain" description="Metallo-beta-lactamase" evidence="1">
    <location>
        <begin position="19"/>
        <end position="214"/>
    </location>
</feature>
<dbReference type="Proteomes" id="UP000184520">
    <property type="component" value="Unassembled WGS sequence"/>
</dbReference>
<dbReference type="Pfam" id="PF23023">
    <property type="entry name" value="Anti-Pycsar_Apyc1"/>
    <property type="match status" value="1"/>
</dbReference>
<dbReference type="InterPro" id="IPR001279">
    <property type="entry name" value="Metallo-B-lactamas"/>
</dbReference>
<evidence type="ECO:0000259" key="1">
    <source>
        <dbReference type="SMART" id="SM00849"/>
    </source>
</evidence>
<dbReference type="PANTHER" id="PTHR46018:SF2">
    <property type="entry name" value="ZINC PHOSPHODIESTERASE ELAC PROTEIN 1"/>
    <property type="match status" value="1"/>
</dbReference>
<evidence type="ECO:0000313" key="2">
    <source>
        <dbReference type="EMBL" id="SHG74297.1"/>
    </source>
</evidence>
<dbReference type="STRING" id="634436.SAMN05216361_2962"/>